<keyword evidence="1" id="KW-1133">Transmembrane helix</keyword>
<feature type="transmembrane region" description="Helical" evidence="1">
    <location>
        <begin position="771"/>
        <end position="789"/>
    </location>
</feature>
<organism evidence="2 3">
    <name type="scientific">Galdieria yellowstonensis</name>
    <dbReference type="NCBI Taxonomy" id="3028027"/>
    <lineage>
        <taxon>Eukaryota</taxon>
        <taxon>Rhodophyta</taxon>
        <taxon>Bangiophyceae</taxon>
        <taxon>Galdieriales</taxon>
        <taxon>Galdieriaceae</taxon>
        <taxon>Galdieria</taxon>
    </lineage>
</organism>
<dbReference type="Gene3D" id="1.20.1110.10">
    <property type="entry name" value="Calcium-transporting ATPase, transmembrane domain"/>
    <property type="match status" value="1"/>
</dbReference>
<dbReference type="SUPFAM" id="SSF81665">
    <property type="entry name" value="Calcium ATPase, transmembrane domain M"/>
    <property type="match status" value="1"/>
</dbReference>
<dbReference type="Gene3D" id="3.40.50.1000">
    <property type="entry name" value="HAD superfamily/HAD-like"/>
    <property type="match status" value="1"/>
</dbReference>
<gene>
    <name evidence="2" type="ORF">GAYE_PCTG30G0690</name>
</gene>
<dbReference type="GO" id="GO:0000166">
    <property type="term" value="F:nucleotide binding"/>
    <property type="evidence" value="ECO:0007669"/>
    <property type="project" value="InterPro"/>
</dbReference>
<name>A0AAV9I7X0_9RHOD</name>
<feature type="transmembrane region" description="Helical" evidence="1">
    <location>
        <begin position="715"/>
        <end position="737"/>
    </location>
</feature>
<feature type="transmembrane region" description="Helical" evidence="1">
    <location>
        <begin position="831"/>
        <end position="851"/>
    </location>
</feature>
<dbReference type="PANTHER" id="PTHR42861">
    <property type="entry name" value="CALCIUM-TRANSPORTING ATPASE"/>
    <property type="match status" value="1"/>
</dbReference>
<protein>
    <recommendedName>
        <fullName evidence="4">Cation-transporting P-type ATPase N-terminal domain-containing protein</fullName>
    </recommendedName>
</protein>
<proteinExistence type="predicted"/>
<evidence type="ECO:0000313" key="2">
    <source>
        <dbReference type="EMBL" id="KAK4522800.1"/>
    </source>
</evidence>
<evidence type="ECO:0000256" key="1">
    <source>
        <dbReference type="SAM" id="Phobius"/>
    </source>
</evidence>
<keyword evidence="3" id="KW-1185">Reference proteome</keyword>
<dbReference type="InterPro" id="IPR008250">
    <property type="entry name" value="ATPase_P-typ_transduc_dom_A_sf"/>
</dbReference>
<feature type="transmembrane region" description="Helical" evidence="1">
    <location>
        <begin position="671"/>
        <end position="694"/>
    </location>
</feature>
<evidence type="ECO:0008006" key="4">
    <source>
        <dbReference type="Google" id="ProtNLM"/>
    </source>
</evidence>
<evidence type="ECO:0000313" key="3">
    <source>
        <dbReference type="Proteomes" id="UP001300502"/>
    </source>
</evidence>
<sequence length="890" mass="100717">MDEQEAEFRFESCVCKTGPEQGESSKDNDVVDLNEKRCYCGGLTEEQVRTLEMVKETERKSRYVRKNVAVLLFHAFWNFTSWLVELSCICAISINKHQVAPPSWQEFLIIFVGLLLLLGFSSLAEHFFTKLWPNLKLDWCIEVIRNSGWICADEETLVPGDVICLRKGDVFPAETLVLRTKNAILCTILENQRVEIFTTSPQRRIVPKTVVLSGEVIGCISSLAVKEDRGDNTDTLPCGLNGFHSIVSSLFVPVEVSLLCFAAIFATLEIVIMFAVQHRTHETVVLDVLILLFLGTPWYLFFVIALAALFFAYQVSSYNGPVLKKVRSIVDLSNVDKVLFGIEGTVTCQNPPCVESEVYAVEPFTSEQVLSAYRKVVSPEMMIEQEDGESRLISCDRPGYQSVMITGANGNRRSFFIGDISAMKSMCALSNAELATIEDIVKSFAEKRLYPVAVARSSDHSSLWNDSDSSPDIHKTRPLNFMGLVPLNYCPSEEAKQLVELLKSLNISVKLAGYSQKYLVEKICEDFGLDVNEAIYDAPLYPSSALLNAESLENASNDEIDIQSAIREELKESLDAPLLERTAVLSCTHDHFLLMSRGTLSISHPKAVASVKLACHVLLKENSQLPWLITLCRFVTKLMKDYSHTMCTFAAYFSIMSAVLTYGWAFDYSLFVAVIVLFCFLGQTLGLCVLEMWSAWKQSNNLRVEKPVALDSYKLFTRSVLLGLYSALSTIIFYLLLRSTHVWSDSFHLSSLSLGQVDPITYIVRRNQQRAAVFMQSGVFSLALVYFFRTDMLKRFYGYLSLLLSIVFVLPIMLIGVYANWSFAHFASVGWGWFLAIVIYDIIWLIPFEIWKRIVYRASQYRGLAKVVSWTFKKWQDAKQKFNRLVQRLE</sequence>
<dbReference type="Gene3D" id="3.40.1110.10">
    <property type="entry name" value="Calcium-transporting ATPase, cytoplasmic domain N"/>
    <property type="match status" value="1"/>
</dbReference>
<feature type="transmembrane region" description="Helical" evidence="1">
    <location>
        <begin position="107"/>
        <end position="128"/>
    </location>
</feature>
<feature type="transmembrane region" description="Helical" evidence="1">
    <location>
        <begin position="646"/>
        <end position="665"/>
    </location>
</feature>
<dbReference type="EMBL" id="JANCYU010000008">
    <property type="protein sequence ID" value="KAK4522800.1"/>
    <property type="molecule type" value="Genomic_DNA"/>
</dbReference>
<keyword evidence="1" id="KW-0472">Membrane</keyword>
<keyword evidence="1" id="KW-0812">Transmembrane</keyword>
<comment type="caution">
    <text evidence="2">The sequence shown here is derived from an EMBL/GenBank/DDBJ whole genome shotgun (WGS) entry which is preliminary data.</text>
</comment>
<accession>A0AAV9I7X0</accession>
<dbReference type="Gene3D" id="2.70.150.10">
    <property type="entry name" value="Calcium-transporting ATPase, cytoplasmic transduction domain A"/>
    <property type="match status" value="1"/>
</dbReference>
<feature type="transmembrane region" description="Helical" evidence="1">
    <location>
        <begin position="256"/>
        <end position="276"/>
    </location>
</feature>
<dbReference type="SUPFAM" id="SSF81653">
    <property type="entry name" value="Calcium ATPase, transduction domain A"/>
    <property type="match status" value="1"/>
</dbReference>
<feature type="transmembrane region" description="Helical" evidence="1">
    <location>
        <begin position="796"/>
        <end position="819"/>
    </location>
</feature>
<dbReference type="InterPro" id="IPR023298">
    <property type="entry name" value="ATPase_P-typ_TM_dom_sf"/>
</dbReference>
<feature type="transmembrane region" description="Helical" evidence="1">
    <location>
        <begin position="68"/>
        <end position="95"/>
    </location>
</feature>
<dbReference type="InterPro" id="IPR023299">
    <property type="entry name" value="ATPase_P-typ_cyto_dom_N"/>
</dbReference>
<dbReference type="InterPro" id="IPR023214">
    <property type="entry name" value="HAD_sf"/>
</dbReference>
<feature type="transmembrane region" description="Helical" evidence="1">
    <location>
        <begin position="288"/>
        <end position="313"/>
    </location>
</feature>
<dbReference type="Proteomes" id="UP001300502">
    <property type="component" value="Unassembled WGS sequence"/>
</dbReference>
<reference evidence="2 3" key="1">
    <citation type="submission" date="2022-07" db="EMBL/GenBank/DDBJ databases">
        <title>Genome-wide signatures of adaptation to extreme environments.</title>
        <authorList>
            <person name="Cho C.H."/>
            <person name="Yoon H.S."/>
        </authorList>
    </citation>
    <scope>NUCLEOTIDE SEQUENCE [LARGE SCALE GENOMIC DNA]</scope>
    <source>
        <strain evidence="2 3">108.79 E11</strain>
    </source>
</reference>
<dbReference type="AlphaFoldDB" id="A0AAV9I7X0"/>